<dbReference type="Pfam" id="PF00664">
    <property type="entry name" value="ABC_membrane"/>
    <property type="match status" value="1"/>
</dbReference>
<keyword evidence="5 7" id="KW-1133">Transmembrane helix</keyword>
<keyword evidence="6 7" id="KW-0472">Membrane</keyword>
<dbReference type="SMART" id="SM00382">
    <property type="entry name" value="AAA"/>
    <property type="match status" value="1"/>
</dbReference>
<evidence type="ECO:0000256" key="1">
    <source>
        <dbReference type="ARBA" id="ARBA00004651"/>
    </source>
</evidence>
<dbReference type="Proteomes" id="UP000219947">
    <property type="component" value="Unassembled WGS sequence"/>
</dbReference>
<comment type="subcellular location">
    <subcellularLocation>
        <location evidence="1">Cell membrane</location>
        <topology evidence="1">Multi-pass membrane protein</topology>
    </subcellularLocation>
</comment>
<reference evidence="10" key="1">
    <citation type="submission" date="2017-10" db="EMBL/GenBank/DDBJ databases">
        <title>Kefir isolates.</title>
        <authorList>
            <person name="Kim Y."/>
            <person name="Blasche S."/>
        </authorList>
    </citation>
    <scope>NUCLEOTIDE SEQUENCE [LARGE SCALE GENOMIC DNA]</scope>
    <source>
        <strain evidence="10">OG2-2</strain>
    </source>
</reference>
<dbReference type="Pfam" id="PF00005">
    <property type="entry name" value="ABC_tran"/>
    <property type="match status" value="1"/>
</dbReference>
<dbReference type="CDD" id="cd07346">
    <property type="entry name" value="ABC_6TM_exporters"/>
    <property type="match status" value="1"/>
</dbReference>
<gene>
    <name evidence="10" type="ORF">CRM92_06430</name>
</gene>
<dbReference type="PROSITE" id="PS50893">
    <property type="entry name" value="ABC_TRANSPORTER_2"/>
    <property type="match status" value="1"/>
</dbReference>
<dbReference type="SUPFAM" id="SSF90123">
    <property type="entry name" value="ABC transporter transmembrane region"/>
    <property type="match status" value="1"/>
</dbReference>
<dbReference type="GO" id="GO:0005886">
    <property type="term" value="C:plasma membrane"/>
    <property type="evidence" value="ECO:0007669"/>
    <property type="project" value="UniProtKB-SubCell"/>
</dbReference>
<dbReference type="PANTHER" id="PTHR24221:SF654">
    <property type="entry name" value="ATP-BINDING CASSETTE SUB-FAMILY B MEMBER 6"/>
    <property type="match status" value="1"/>
</dbReference>
<dbReference type="InterPro" id="IPR039421">
    <property type="entry name" value="Type_1_exporter"/>
</dbReference>
<accession>A0A2A8D5X7</accession>
<evidence type="ECO:0000256" key="5">
    <source>
        <dbReference type="ARBA" id="ARBA00022989"/>
    </source>
</evidence>
<evidence type="ECO:0000256" key="6">
    <source>
        <dbReference type="ARBA" id="ARBA00023136"/>
    </source>
</evidence>
<evidence type="ECO:0000256" key="2">
    <source>
        <dbReference type="ARBA" id="ARBA00022692"/>
    </source>
</evidence>
<dbReference type="EMBL" id="PDEV01000002">
    <property type="protein sequence ID" value="PEN16311.1"/>
    <property type="molecule type" value="Genomic_DNA"/>
</dbReference>
<dbReference type="GO" id="GO:0005524">
    <property type="term" value="F:ATP binding"/>
    <property type="evidence" value="ECO:0007669"/>
    <property type="project" value="UniProtKB-KW"/>
</dbReference>
<dbReference type="InterPro" id="IPR003439">
    <property type="entry name" value="ABC_transporter-like_ATP-bd"/>
</dbReference>
<dbReference type="InterPro" id="IPR011527">
    <property type="entry name" value="ABC1_TM_dom"/>
</dbReference>
<dbReference type="PROSITE" id="PS00211">
    <property type="entry name" value="ABC_TRANSPORTER_1"/>
    <property type="match status" value="1"/>
</dbReference>
<keyword evidence="2 7" id="KW-0812">Transmembrane</keyword>
<feature type="transmembrane region" description="Helical" evidence="7">
    <location>
        <begin position="123"/>
        <end position="143"/>
    </location>
</feature>
<dbReference type="InterPro" id="IPR027417">
    <property type="entry name" value="P-loop_NTPase"/>
</dbReference>
<dbReference type="AlphaFoldDB" id="A0A2A8D5X7"/>
<keyword evidence="4 10" id="KW-0067">ATP-binding</keyword>
<keyword evidence="11" id="KW-1185">Reference proteome</keyword>
<dbReference type="PROSITE" id="PS50929">
    <property type="entry name" value="ABC_TM1F"/>
    <property type="match status" value="1"/>
</dbReference>
<dbReference type="GO" id="GO:0016887">
    <property type="term" value="F:ATP hydrolysis activity"/>
    <property type="evidence" value="ECO:0007669"/>
    <property type="project" value="InterPro"/>
</dbReference>
<dbReference type="InterPro" id="IPR003593">
    <property type="entry name" value="AAA+_ATPase"/>
</dbReference>
<name>A0A2A8D5X7_9MICC</name>
<keyword evidence="3" id="KW-0547">Nucleotide-binding</keyword>
<organism evidence="10 11">
    <name type="scientific">Rothia dentocariosa</name>
    <dbReference type="NCBI Taxonomy" id="2047"/>
    <lineage>
        <taxon>Bacteria</taxon>
        <taxon>Bacillati</taxon>
        <taxon>Actinomycetota</taxon>
        <taxon>Actinomycetes</taxon>
        <taxon>Micrococcales</taxon>
        <taxon>Micrococcaceae</taxon>
        <taxon>Rothia</taxon>
    </lineage>
</organism>
<feature type="transmembrane region" description="Helical" evidence="7">
    <location>
        <begin position="46"/>
        <end position="65"/>
    </location>
</feature>
<evidence type="ECO:0000256" key="7">
    <source>
        <dbReference type="SAM" id="Phobius"/>
    </source>
</evidence>
<evidence type="ECO:0000256" key="4">
    <source>
        <dbReference type="ARBA" id="ARBA00022840"/>
    </source>
</evidence>
<dbReference type="Gene3D" id="3.40.50.300">
    <property type="entry name" value="P-loop containing nucleotide triphosphate hydrolases"/>
    <property type="match status" value="1"/>
</dbReference>
<protein>
    <submittedName>
        <fullName evidence="10">ABC transporter ATP-binding protein</fullName>
    </submittedName>
</protein>
<sequence>MKVMRSLRPRTLVMLTALTLILSASSVLESVIIKYLTDAVTSYDRILFAWMLAAVPTYLVGDAFLHYVRQYRAALAGVQIQNNLRAELFRRIGLSPVVRLTGRSSEYYFSQFTSQLESIKTNYIDVIFWGGYLTAQLIFAIVAAFILNPFMACAVLALSLPVGLMPVLTRKRIGAVTKAYASQTDALNEVSGDTIRSALGWKILGAYSFVAKRFSEELSEWYVAARSYQRTQERVDAVNSMFTKLLYLGTWLAGGALVLSGLSSVGEVVAFAQLTGMICMPLFMSTGLLTQYYAGREIIHKIDAEVPAVEDDRPGEPLTLDAITYRDVKPLGEKSAGYGVSFIFETSKKYLVIGASGSGKSTLFKPLFGNHPEYSGTIEVHESAQVRDLREIAEQDMHASLGLLAQDSHLLHDSLRENVRLYDPSVPDVQILRACERAGLGEWVSTKGLDYMLSDDLRSLSGGEKQRILLARMLLHERSFYIVDELTTGLDHATAGRVERALFESMEGFVYITHRTVPEVLAAVDEVLVMEDGELVTSGTWDDVHAAALERGLVGHS</sequence>
<dbReference type="GO" id="GO:0034040">
    <property type="term" value="F:ATPase-coupled lipid transmembrane transporter activity"/>
    <property type="evidence" value="ECO:0007669"/>
    <property type="project" value="TreeGrafter"/>
</dbReference>
<comment type="caution">
    <text evidence="10">The sequence shown here is derived from an EMBL/GenBank/DDBJ whole genome shotgun (WGS) entry which is preliminary data.</text>
</comment>
<evidence type="ECO:0000259" key="8">
    <source>
        <dbReference type="PROSITE" id="PS50893"/>
    </source>
</evidence>
<dbReference type="Gene3D" id="1.20.1560.10">
    <property type="entry name" value="ABC transporter type 1, transmembrane domain"/>
    <property type="match status" value="1"/>
</dbReference>
<feature type="transmembrane region" description="Helical" evidence="7">
    <location>
        <begin position="271"/>
        <end position="294"/>
    </location>
</feature>
<evidence type="ECO:0000313" key="11">
    <source>
        <dbReference type="Proteomes" id="UP000219947"/>
    </source>
</evidence>
<proteinExistence type="predicted"/>
<evidence type="ECO:0000313" key="10">
    <source>
        <dbReference type="EMBL" id="PEN16311.1"/>
    </source>
</evidence>
<feature type="transmembrane region" description="Helical" evidence="7">
    <location>
        <begin position="149"/>
        <end position="168"/>
    </location>
</feature>
<dbReference type="InterPro" id="IPR017871">
    <property type="entry name" value="ABC_transporter-like_CS"/>
</dbReference>
<feature type="domain" description="ABC transmembrane type-1" evidence="9">
    <location>
        <begin position="13"/>
        <end position="294"/>
    </location>
</feature>
<dbReference type="InterPro" id="IPR036640">
    <property type="entry name" value="ABC1_TM_sf"/>
</dbReference>
<dbReference type="SUPFAM" id="SSF52540">
    <property type="entry name" value="P-loop containing nucleoside triphosphate hydrolases"/>
    <property type="match status" value="1"/>
</dbReference>
<dbReference type="PANTHER" id="PTHR24221">
    <property type="entry name" value="ATP-BINDING CASSETTE SUB-FAMILY B"/>
    <property type="match status" value="1"/>
</dbReference>
<evidence type="ECO:0000256" key="3">
    <source>
        <dbReference type="ARBA" id="ARBA00022741"/>
    </source>
</evidence>
<evidence type="ECO:0000259" key="9">
    <source>
        <dbReference type="PROSITE" id="PS50929"/>
    </source>
</evidence>
<dbReference type="GO" id="GO:0140359">
    <property type="term" value="F:ABC-type transporter activity"/>
    <property type="evidence" value="ECO:0007669"/>
    <property type="project" value="InterPro"/>
</dbReference>
<feature type="domain" description="ABC transporter" evidence="8">
    <location>
        <begin position="318"/>
        <end position="557"/>
    </location>
</feature>
<feature type="transmembrane region" description="Helical" evidence="7">
    <location>
        <begin position="245"/>
        <end position="265"/>
    </location>
</feature>